<feature type="transmembrane region" description="Helical" evidence="2">
    <location>
        <begin position="86"/>
        <end position="112"/>
    </location>
</feature>
<reference evidence="5" key="1">
    <citation type="journal article" date="2019" name="Int. J. Syst. Evol. Microbiol.">
        <title>The Global Catalogue of Microorganisms (GCM) 10K type strain sequencing project: providing services to taxonomists for standard genome sequencing and annotation.</title>
        <authorList>
            <consortium name="The Broad Institute Genomics Platform"/>
            <consortium name="The Broad Institute Genome Sequencing Center for Infectious Disease"/>
            <person name="Wu L."/>
            <person name="Ma J."/>
        </authorList>
    </citation>
    <scope>NUCLEOTIDE SEQUENCE [LARGE SCALE GENOMIC DNA]</scope>
    <source>
        <strain evidence="5">JCM 9458</strain>
    </source>
</reference>
<keyword evidence="2" id="KW-0812">Transmembrane</keyword>
<gene>
    <name evidence="4" type="ORF">GCM10020369_35100</name>
</gene>
<evidence type="ECO:0000313" key="5">
    <source>
        <dbReference type="Proteomes" id="UP001501676"/>
    </source>
</evidence>
<evidence type="ECO:0000256" key="1">
    <source>
        <dbReference type="SAM" id="MobiDB-lite"/>
    </source>
</evidence>
<dbReference type="RefSeq" id="WP_345729195.1">
    <property type="nucleotide sequence ID" value="NZ_BAAAYN010000023.1"/>
</dbReference>
<dbReference type="EMBL" id="BAAAYN010000023">
    <property type="protein sequence ID" value="GAA3388537.1"/>
    <property type="molecule type" value="Genomic_DNA"/>
</dbReference>
<keyword evidence="2" id="KW-1133">Transmembrane helix</keyword>
<feature type="region of interest" description="Disordered" evidence="1">
    <location>
        <begin position="1"/>
        <end position="31"/>
    </location>
</feature>
<feature type="domain" description="DUF4190" evidence="3">
    <location>
        <begin position="51"/>
        <end position="103"/>
    </location>
</feature>
<accession>A0ABP6SZ66</accession>
<feature type="transmembrane region" description="Helical" evidence="2">
    <location>
        <begin position="51"/>
        <end position="74"/>
    </location>
</feature>
<dbReference type="Pfam" id="PF13828">
    <property type="entry name" value="DUF4190"/>
    <property type="match status" value="1"/>
</dbReference>
<proteinExistence type="predicted"/>
<evidence type="ECO:0000259" key="3">
    <source>
        <dbReference type="Pfam" id="PF13828"/>
    </source>
</evidence>
<dbReference type="InterPro" id="IPR025241">
    <property type="entry name" value="DUF4190"/>
</dbReference>
<name>A0ABP6SZ66_9ACTN</name>
<organism evidence="4 5">
    <name type="scientific">Cryptosporangium minutisporangium</name>
    <dbReference type="NCBI Taxonomy" id="113569"/>
    <lineage>
        <taxon>Bacteria</taxon>
        <taxon>Bacillati</taxon>
        <taxon>Actinomycetota</taxon>
        <taxon>Actinomycetes</taxon>
        <taxon>Cryptosporangiales</taxon>
        <taxon>Cryptosporangiaceae</taxon>
        <taxon>Cryptosporangium</taxon>
    </lineage>
</organism>
<dbReference type="Proteomes" id="UP001501676">
    <property type="component" value="Unassembled WGS sequence"/>
</dbReference>
<comment type="caution">
    <text evidence="4">The sequence shown here is derived from an EMBL/GenBank/DDBJ whole genome shotgun (WGS) entry which is preliminary data.</text>
</comment>
<sequence length="115" mass="12240">MSESGYDVSGLRHGGGWRHGRPEGLGQIDLGGAKTTSDYQIPMDTRPRNGLATASLIVAIFLWPLGLILAVLALRQIKERGERGTGMAVMALILSLLSITLLVTMVVGYVHVAGK</sequence>
<protein>
    <recommendedName>
        <fullName evidence="3">DUF4190 domain-containing protein</fullName>
    </recommendedName>
</protein>
<evidence type="ECO:0000313" key="4">
    <source>
        <dbReference type="EMBL" id="GAA3388537.1"/>
    </source>
</evidence>
<evidence type="ECO:0000256" key="2">
    <source>
        <dbReference type="SAM" id="Phobius"/>
    </source>
</evidence>
<keyword evidence="2" id="KW-0472">Membrane</keyword>
<keyword evidence="5" id="KW-1185">Reference proteome</keyword>